<organism evidence="2 3">
    <name type="scientific">Buddleja alternifolia</name>
    <dbReference type="NCBI Taxonomy" id="168488"/>
    <lineage>
        <taxon>Eukaryota</taxon>
        <taxon>Viridiplantae</taxon>
        <taxon>Streptophyta</taxon>
        <taxon>Embryophyta</taxon>
        <taxon>Tracheophyta</taxon>
        <taxon>Spermatophyta</taxon>
        <taxon>Magnoliopsida</taxon>
        <taxon>eudicotyledons</taxon>
        <taxon>Gunneridae</taxon>
        <taxon>Pentapetalae</taxon>
        <taxon>asterids</taxon>
        <taxon>lamiids</taxon>
        <taxon>Lamiales</taxon>
        <taxon>Scrophulariaceae</taxon>
        <taxon>Buddlejeae</taxon>
        <taxon>Buddleja</taxon>
    </lineage>
</organism>
<feature type="domain" description="Retrotransposon gag" evidence="1">
    <location>
        <begin position="34"/>
        <end position="95"/>
    </location>
</feature>
<dbReference type="Pfam" id="PF03732">
    <property type="entry name" value="Retrotrans_gag"/>
    <property type="match status" value="1"/>
</dbReference>
<reference evidence="2" key="1">
    <citation type="submission" date="2019-10" db="EMBL/GenBank/DDBJ databases">
        <authorList>
            <person name="Zhang R."/>
            <person name="Pan Y."/>
            <person name="Wang J."/>
            <person name="Ma R."/>
            <person name="Yu S."/>
        </authorList>
    </citation>
    <scope>NUCLEOTIDE SEQUENCE</scope>
    <source>
        <strain evidence="2">LA-IB0</strain>
        <tissue evidence="2">Leaf</tissue>
    </source>
</reference>
<dbReference type="EMBL" id="WHWC01000003">
    <property type="protein sequence ID" value="KAG8386329.1"/>
    <property type="molecule type" value="Genomic_DNA"/>
</dbReference>
<keyword evidence="3" id="KW-1185">Reference proteome</keyword>
<gene>
    <name evidence="2" type="ORF">BUALT_Bualt03G0137600</name>
</gene>
<dbReference type="InterPro" id="IPR005162">
    <property type="entry name" value="Retrotrans_gag_dom"/>
</dbReference>
<proteinExistence type="predicted"/>
<sequence length="188" mass="21948">MEFPKFCGEVLRGWMYRREQFFKVDDIPSEAKVKLAALHLEGKALQWHQIFMQTHLTRELPNWEEYARALSDRFGVFLYDDPMVELMNLKQIGKEGRTSGRPGGDLLSKRDDNNVTLNVMDTKKGDQQGSEGLESLLTEFNDIFEEPTSLSPHRNHEHWINLKERANLVNVPPYRYPVTQKTEIEKIV</sequence>
<dbReference type="Proteomes" id="UP000826271">
    <property type="component" value="Unassembled WGS sequence"/>
</dbReference>
<evidence type="ECO:0000259" key="1">
    <source>
        <dbReference type="Pfam" id="PF03732"/>
    </source>
</evidence>
<evidence type="ECO:0000313" key="2">
    <source>
        <dbReference type="EMBL" id="KAG8386329.1"/>
    </source>
</evidence>
<name>A0AAV6Y0W0_9LAMI</name>
<evidence type="ECO:0000313" key="3">
    <source>
        <dbReference type="Proteomes" id="UP000826271"/>
    </source>
</evidence>
<comment type="caution">
    <text evidence="2">The sequence shown here is derived from an EMBL/GenBank/DDBJ whole genome shotgun (WGS) entry which is preliminary data.</text>
</comment>
<accession>A0AAV6Y0W0</accession>
<protein>
    <recommendedName>
        <fullName evidence="1">Retrotransposon gag domain-containing protein</fullName>
    </recommendedName>
</protein>
<dbReference type="AlphaFoldDB" id="A0AAV6Y0W0"/>